<dbReference type="AlphaFoldDB" id="A0A5C6V8K8"/>
<proteinExistence type="inferred from homology"/>
<dbReference type="PANTHER" id="PTHR47959">
    <property type="entry name" value="ATP-DEPENDENT RNA HELICASE RHLE-RELATED"/>
    <property type="match status" value="1"/>
</dbReference>
<evidence type="ECO:0000259" key="9">
    <source>
        <dbReference type="PROSITE" id="PS51194"/>
    </source>
</evidence>
<feature type="domain" description="Helicase C-terminal" evidence="9">
    <location>
        <begin position="232"/>
        <end position="383"/>
    </location>
</feature>
<dbReference type="InterPro" id="IPR027417">
    <property type="entry name" value="P-loop_NTPase"/>
</dbReference>
<dbReference type="CDD" id="cd00268">
    <property type="entry name" value="DEADc"/>
    <property type="match status" value="1"/>
</dbReference>
<evidence type="ECO:0000256" key="5">
    <source>
        <dbReference type="ARBA" id="ARBA00038437"/>
    </source>
</evidence>
<comment type="caution">
    <text evidence="11">The sequence shown here is derived from an EMBL/GenBank/DDBJ whole genome shotgun (WGS) entry which is preliminary data.</text>
</comment>
<feature type="compositionally biased region" description="Basic residues" evidence="7">
    <location>
        <begin position="423"/>
        <end position="438"/>
    </location>
</feature>
<reference evidence="11 12" key="1">
    <citation type="submission" date="2019-08" db="EMBL/GenBank/DDBJ databases">
        <title>Genome of Luteibaculum oceani JCM 18817.</title>
        <authorList>
            <person name="Bowman J.P."/>
        </authorList>
    </citation>
    <scope>NUCLEOTIDE SEQUENCE [LARGE SCALE GENOMIC DNA]</scope>
    <source>
        <strain evidence="11 12">JCM 18817</strain>
    </source>
</reference>
<evidence type="ECO:0000256" key="3">
    <source>
        <dbReference type="ARBA" id="ARBA00022806"/>
    </source>
</evidence>
<dbReference type="GO" id="GO:0005524">
    <property type="term" value="F:ATP binding"/>
    <property type="evidence" value="ECO:0007669"/>
    <property type="project" value="UniProtKB-KW"/>
</dbReference>
<dbReference type="InterPro" id="IPR001650">
    <property type="entry name" value="Helicase_C-like"/>
</dbReference>
<feature type="domain" description="Helicase ATP-binding" evidence="8">
    <location>
        <begin position="33"/>
        <end position="205"/>
    </location>
</feature>
<evidence type="ECO:0000256" key="7">
    <source>
        <dbReference type="SAM" id="MobiDB-lite"/>
    </source>
</evidence>
<dbReference type="CDD" id="cd18787">
    <property type="entry name" value="SF2_C_DEAD"/>
    <property type="match status" value="1"/>
</dbReference>
<dbReference type="SMART" id="SM00487">
    <property type="entry name" value="DEXDc"/>
    <property type="match status" value="1"/>
</dbReference>
<dbReference type="Pfam" id="PF00270">
    <property type="entry name" value="DEAD"/>
    <property type="match status" value="1"/>
</dbReference>
<accession>A0A5C6V8K8</accession>
<dbReference type="PROSITE" id="PS51194">
    <property type="entry name" value="HELICASE_CTER"/>
    <property type="match status" value="1"/>
</dbReference>
<keyword evidence="3 11" id="KW-0347">Helicase</keyword>
<gene>
    <name evidence="11" type="ORF">FRX97_04190</name>
</gene>
<organism evidence="11 12">
    <name type="scientific">Luteibaculum oceani</name>
    <dbReference type="NCBI Taxonomy" id="1294296"/>
    <lineage>
        <taxon>Bacteria</taxon>
        <taxon>Pseudomonadati</taxon>
        <taxon>Bacteroidota</taxon>
        <taxon>Flavobacteriia</taxon>
        <taxon>Flavobacteriales</taxon>
        <taxon>Luteibaculaceae</taxon>
        <taxon>Luteibaculum</taxon>
    </lineage>
</organism>
<name>A0A5C6V8K8_9FLAO</name>
<evidence type="ECO:0000256" key="2">
    <source>
        <dbReference type="ARBA" id="ARBA00022801"/>
    </source>
</evidence>
<dbReference type="InterPro" id="IPR050079">
    <property type="entry name" value="DEAD_box_RNA_helicase"/>
</dbReference>
<sequence length="453" mass="51026">MESFEDFKMKKGLLSGLQDMGIEVPTPIQSKSFSPIKSGKDFLGIAQTGTGKTLAYLLPLLEELKYSEQLPPRVLILVPTRELVLQVVSEIEKLCSYLSVRVVGVYGGSNNIKRQKKALEEGADIVVGTPRRMYDLVLAQSLSLKSAKKLVIDEADLMLDFGYKTQMQHLFDLLPQKRQNILFSATMTDQVAELVDQILLNPVKESIAPSGAPLITINQTSFSVFNFYTKVNLLKHILLDKETHKRVIVFLRSKENVDRLEEVFGASGEVSIIHAGKEQNARLRAIEQFSSGESRVLIATDVIARGVDIDDVSTVISFDTPHYPENYIHRIGRTGRAGKLGQSILFFTEKEEPLKIVIEELMGCVIPVEEFPNEVEINPKKIPEEKNRVVLDEEPVHNHKKAPEAGPAFHEKLAKNSKEKPALKKYHRELKAKYKKSQKRGDKIQNMKKKGRK</sequence>
<dbReference type="GO" id="GO:0003724">
    <property type="term" value="F:RNA helicase activity"/>
    <property type="evidence" value="ECO:0007669"/>
    <property type="project" value="InterPro"/>
</dbReference>
<keyword evidence="4" id="KW-0067">ATP-binding</keyword>
<dbReference type="InterPro" id="IPR011545">
    <property type="entry name" value="DEAD/DEAH_box_helicase_dom"/>
</dbReference>
<dbReference type="GO" id="GO:0003676">
    <property type="term" value="F:nucleic acid binding"/>
    <property type="evidence" value="ECO:0007669"/>
    <property type="project" value="InterPro"/>
</dbReference>
<dbReference type="RefSeq" id="WP_147013705.1">
    <property type="nucleotide sequence ID" value="NZ_VORB01000003.1"/>
</dbReference>
<dbReference type="PANTHER" id="PTHR47959:SF1">
    <property type="entry name" value="ATP-DEPENDENT RNA HELICASE DBPA"/>
    <property type="match status" value="1"/>
</dbReference>
<evidence type="ECO:0000259" key="8">
    <source>
        <dbReference type="PROSITE" id="PS51192"/>
    </source>
</evidence>
<dbReference type="GO" id="GO:0016787">
    <property type="term" value="F:hydrolase activity"/>
    <property type="evidence" value="ECO:0007669"/>
    <property type="project" value="UniProtKB-KW"/>
</dbReference>
<dbReference type="SUPFAM" id="SSF52540">
    <property type="entry name" value="P-loop containing nucleoside triphosphate hydrolases"/>
    <property type="match status" value="1"/>
</dbReference>
<dbReference type="PROSITE" id="PS51192">
    <property type="entry name" value="HELICASE_ATP_BIND_1"/>
    <property type="match status" value="1"/>
</dbReference>
<dbReference type="EMBL" id="VORB01000003">
    <property type="protein sequence ID" value="TXC81722.1"/>
    <property type="molecule type" value="Genomic_DNA"/>
</dbReference>
<feature type="region of interest" description="Disordered" evidence="7">
    <location>
        <begin position="397"/>
        <end position="453"/>
    </location>
</feature>
<comment type="similarity">
    <text evidence="5">Belongs to the DEAD box helicase family.</text>
</comment>
<keyword evidence="1" id="KW-0547">Nucleotide-binding</keyword>
<evidence type="ECO:0000259" key="10">
    <source>
        <dbReference type="PROSITE" id="PS51195"/>
    </source>
</evidence>
<feature type="compositionally biased region" description="Basic and acidic residues" evidence="7">
    <location>
        <begin position="397"/>
        <end position="422"/>
    </location>
</feature>
<keyword evidence="12" id="KW-1185">Reference proteome</keyword>
<dbReference type="PROSITE" id="PS51195">
    <property type="entry name" value="Q_MOTIF"/>
    <property type="match status" value="1"/>
</dbReference>
<dbReference type="OrthoDB" id="9785240at2"/>
<keyword evidence="2" id="KW-0378">Hydrolase</keyword>
<dbReference type="InterPro" id="IPR014014">
    <property type="entry name" value="RNA_helicase_DEAD_Q_motif"/>
</dbReference>
<protein>
    <submittedName>
        <fullName evidence="11">DEAD/DEAH box helicase</fullName>
    </submittedName>
</protein>
<feature type="short sequence motif" description="Q motif" evidence="6">
    <location>
        <begin position="2"/>
        <end position="30"/>
    </location>
</feature>
<dbReference type="Proteomes" id="UP000321168">
    <property type="component" value="Unassembled WGS sequence"/>
</dbReference>
<evidence type="ECO:0000256" key="1">
    <source>
        <dbReference type="ARBA" id="ARBA00022741"/>
    </source>
</evidence>
<dbReference type="SMART" id="SM00490">
    <property type="entry name" value="HELICc"/>
    <property type="match status" value="1"/>
</dbReference>
<dbReference type="Gene3D" id="3.40.50.300">
    <property type="entry name" value="P-loop containing nucleotide triphosphate hydrolases"/>
    <property type="match status" value="2"/>
</dbReference>
<evidence type="ECO:0000256" key="6">
    <source>
        <dbReference type="PROSITE-ProRule" id="PRU00552"/>
    </source>
</evidence>
<dbReference type="InterPro" id="IPR014001">
    <property type="entry name" value="Helicase_ATP-bd"/>
</dbReference>
<dbReference type="Pfam" id="PF00271">
    <property type="entry name" value="Helicase_C"/>
    <property type="match status" value="1"/>
</dbReference>
<evidence type="ECO:0000313" key="11">
    <source>
        <dbReference type="EMBL" id="TXC81722.1"/>
    </source>
</evidence>
<dbReference type="InterPro" id="IPR044742">
    <property type="entry name" value="DEAD/DEAH_RhlB"/>
</dbReference>
<evidence type="ECO:0000256" key="4">
    <source>
        <dbReference type="ARBA" id="ARBA00022840"/>
    </source>
</evidence>
<dbReference type="GO" id="GO:0005829">
    <property type="term" value="C:cytosol"/>
    <property type="evidence" value="ECO:0007669"/>
    <property type="project" value="TreeGrafter"/>
</dbReference>
<feature type="domain" description="DEAD-box RNA helicase Q" evidence="10">
    <location>
        <begin position="2"/>
        <end position="30"/>
    </location>
</feature>
<evidence type="ECO:0000313" key="12">
    <source>
        <dbReference type="Proteomes" id="UP000321168"/>
    </source>
</evidence>